<name>A0A0W8EZR8_9ZZZZ</name>
<dbReference type="GO" id="GO:0016787">
    <property type="term" value="F:hydrolase activity"/>
    <property type="evidence" value="ECO:0007669"/>
    <property type="project" value="UniProtKB-KW"/>
</dbReference>
<dbReference type="InterPro" id="IPR002071">
    <property type="entry name" value="Thermonucl_AS"/>
</dbReference>
<protein>
    <submittedName>
        <fullName evidence="5">Endonucleasenuclease-like</fullName>
    </submittedName>
</protein>
<dbReference type="PANTHER" id="PTHR12302:SF3">
    <property type="entry name" value="SERINE_THREONINE-PROTEIN KINASE 31"/>
    <property type="match status" value="1"/>
</dbReference>
<dbReference type="InterPro" id="IPR035437">
    <property type="entry name" value="SNase_OB-fold_sf"/>
</dbReference>
<evidence type="ECO:0000313" key="5">
    <source>
        <dbReference type="EMBL" id="KUG14134.1"/>
    </source>
</evidence>
<dbReference type="SMART" id="SM00318">
    <property type="entry name" value="SNc"/>
    <property type="match status" value="1"/>
</dbReference>
<dbReference type="Pfam" id="PF00565">
    <property type="entry name" value="SNase"/>
    <property type="match status" value="1"/>
</dbReference>
<feature type="domain" description="TNase-like" evidence="4">
    <location>
        <begin position="39"/>
        <end position="185"/>
    </location>
</feature>
<dbReference type="CDD" id="cd00175">
    <property type="entry name" value="SNc"/>
    <property type="match status" value="1"/>
</dbReference>
<gene>
    <name evidence="5" type="ORF">ASZ90_016228</name>
</gene>
<dbReference type="Gene3D" id="2.40.50.90">
    <property type="match status" value="1"/>
</dbReference>
<dbReference type="GO" id="GO:0004519">
    <property type="term" value="F:endonuclease activity"/>
    <property type="evidence" value="ECO:0007669"/>
    <property type="project" value="UniProtKB-KW"/>
</dbReference>
<dbReference type="PROSITE" id="PS51257">
    <property type="entry name" value="PROKAR_LIPOPROTEIN"/>
    <property type="match status" value="1"/>
</dbReference>
<proteinExistence type="predicted"/>
<reference evidence="5" key="1">
    <citation type="journal article" date="2015" name="Proc. Natl. Acad. Sci. U.S.A.">
        <title>Networks of energetic and metabolic interactions define dynamics in microbial communities.</title>
        <authorList>
            <person name="Embree M."/>
            <person name="Liu J.K."/>
            <person name="Al-Bassam M.M."/>
            <person name="Zengler K."/>
        </authorList>
    </citation>
    <scope>NUCLEOTIDE SEQUENCE</scope>
</reference>
<accession>A0A0W8EZR8</accession>
<dbReference type="PANTHER" id="PTHR12302">
    <property type="entry name" value="EBNA2 BINDING PROTEIN P100"/>
    <property type="match status" value="1"/>
</dbReference>
<dbReference type="PROSITE" id="PS01123">
    <property type="entry name" value="TNASE_1"/>
    <property type="match status" value="1"/>
</dbReference>
<comment type="caution">
    <text evidence="5">The sequence shown here is derived from an EMBL/GenBank/DDBJ whole genome shotgun (WGS) entry which is preliminary data.</text>
</comment>
<evidence type="ECO:0000256" key="1">
    <source>
        <dbReference type="ARBA" id="ARBA00022722"/>
    </source>
</evidence>
<dbReference type="AlphaFoldDB" id="A0A0W8EZR8"/>
<keyword evidence="1" id="KW-0540">Nuclease</keyword>
<dbReference type="GO" id="GO:0003676">
    <property type="term" value="F:nucleic acid binding"/>
    <property type="evidence" value="ECO:0007669"/>
    <property type="project" value="InterPro"/>
</dbReference>
<keyword evidence="3" id="KW-0378">Hydrolase</keyword>
<dbReference type="SUPFAM" id="SSF50199">
    <property type="entry name" value="Staphylococcal nuclease"/>
    <property type="match status" value="1"/>
</dbReference>
<evidence type="ECO:0000259" key="4">
    <source>
        <dbReference type="PROSITE" id="PS50830"/>
    </source>
</evidence>
<keyword evidence="2 5" id="KW-0255">Endonuclease</keyword>
<evidence type="ECO:0000256" key="2">
    <source>
        <dbReference type="ARBA" id="ARBA00022759"/>
    </source>
</evidence>
<dbReference type="EMBL" id="LNQE01001697">
    <property type="protein sequence ID" value="KUG14134.1"/>
    <property type="molecule type" value="Genomic_DNA"/>
</dbReference>
<evidence type="ECO:0000256" key="3">
    <source>
        <dbReference type="ARBA" id="ARBA00022801"/>
    </source>
</evidence>
<organism evidence="5">
    <name type="scientific">hydrocarbon metagenome</name>
    <dbReference type="NCBI Taxonomy" id="938273"/>
    <lineage>
        <taxon>unclassified sequences</taxon>
        <taxon>metagenomes</taxon>
        <taxon>ecological metagenomes</taxon>
    </lineage>
</organism>
<dbReference type="InterPro" id="IPR016071">
    <property type="entry name" value="Staphylococal_nuclease_OB-fold"/>
</dbReference>
<sequence length="219" mass="23597">MPRIFPILTLTCLLAFCLAAGCTVQVDDDGSGAPFTPVISSSVRVVRIVDGDTIRVAFPDGSQETVRILGIDTPETTVDGNDPGKFDDASDARLLALWGEEAAQYTVERLDDRDITIMSDRAAGTRDRYGRILAYITLPDGSDFGEDLVEQGLARVYTPESFARKDRYLSMQQQAMHAGRGIWSGHAPAAELLGTFGTETVTMMIRGTAVSPAMTSIGT</sequence>
<dbReference type="PROSITE" id="PS50830">
    <property type="entry name" value="TNASE_3"/>
    <property type="match status" value="1"/>
</dbReference>